<organism evidence="1 2">
    <name type="scientific">Rhynchophorus ferrugineus</name>
    <name type="common">Red palm weevil</name>
    <name type="synonym">Curculio ferrugineus</name>
    <dbReference type="NCBI Taxonomy" id="354439"/>
    <lineage>
        <taxon>Eukaryota</taxon>
        <taxon>Metazoa</taxon>
        <taxon>Ecdysozoa</taxon>
        <taxon>Arthropoda</taxon>
        <taxon>Hexapoda</taxon>
        <taxon>Insecta</taxon>
        <taxon>Pterygota</taxon>
        <taxon>Neoptera</taxon>
        <taxon>Endopterygota</taxon>
        <taxon>Coleoptera</taxon>
        <taxon>Polyphaga</taxon>
        <taxon>Cucujiformia</taxon>
        <taxon>Curculionidae</taxon>
        <taxon>Dryophthorinae</taxon>
        <taxon>Rhynchophorus</taxon>
    </lineage>
</organism>
<proteinExistence type="predicted"/>
<sequence>MTLFWSIFRIIREAELVFLFFRTFRSELIRKQVDESISPPIDDGVALCFFLLRRLRHAGSEIVQLLKPSKKRRSAFTSSAHSGRRRSVRSTESGSFLATGWIRYSDHRWTYM</sequence>
<dbReference type="AlphaFoldDB" id="A0A834MIF8"/>
<dbReference type="EMBL" id="JAACXV010000065">
    <property type="protein sequence ID" value="KAF7284923.1"/>
    <property type="molecule type" value="Genomic_DNA"/>
</dbReference>
<name>A0A834MIF8_RHYFE</name>
<protein>
    <submittedName>
        <fullName evidence="1">Uncharacterized protein</fullName>
    </submittedName>
</protein>
<dbReference type="Proteomes" id="UP000625711">
    <property type="component" value="Unassembled WGS sequence"/>
</dbReference>
<keyword evidence="2" id="KW-1185">Reference proteome</keyword>
<evidence type="ECO:0000313" key="2">
    <source>
        <dbReference type="Proteomes" id="UP000625711"/>
    </source>
</evidence>
<reference evidence="1" key="1">
    <citation type="submission" date="2020-08" db="EMBL/GenBank/DDBJ databases">
        <title>Genome sequencing and assembly of the red palm weevil Rhynchophorus ferrugineus.</title>
        <authorList>
            <person name="Dias G.B."/>
            <person name="Bergman C.M."/>
            <person name="Manee M."/>
        </authorList>
    </citation>
    <scope>NUCLEOTIDE SEQUENCE</scope>
    <source>
        <strain evidence="1">AA-2017</strain>
        <tissue evidence="1">Whole larva</tissue>
    </source>
</reference>
<gene>
    <name evidence="1" type="ORF">GWI33_017402</name>
</gene>
<comment type="caution">
    <text evidence="1">The sequence shown here is derived from an EMBL/GenBank/DDBJ whole genome shotgun (WGS) entry which is preliminary data.</text>
</comment>
<evidence type="ECO:0000313" key="1">
    <source>
        <dbReference type="EMBL" id="KAF7284923.1"/>
    </source>
</evidence>
<accession>A0A834MIF8</accession>